<dbReference type="EMBL" id="JABSWW010000001">
    <property type="protein sequence ID" value="NRT88872.1"/>
    <property type="molecule type" value="Genomic_DNA"/>
</dbReference>
<evidence type="ECO:0000313" key="1">
    <source>
        <dbReference type="EMBL" id="NRT88872.1"/>
    </source>
</evidence>
<protein>
    <submittedName>
        <fullName evidence="1">Uncharacterized protein</fullName>
    </submittedName>
</protein>
<accession>A0AAX0B1R6</accession>
<sequence length="121" mass="13762">MQLERIKGNCSKLNKEFEFVGAYKTGGGIKKSEVKELHNIQTNERCEPHLCSKSSNCEAYTNARKKEIVFSKDINELITFVDETEFSINGIIINKKEKNVINKAIESAIEAINNSREHKVD</sequence>
<reference evidence="1" key="1">
    <citation type="submission" date="2020-05" db="EMBL/GenBank/DDBJ databases">
        <authorList>
            <person name="Brown S."/>
            <person name="Huntemann M."/>
            <person name="Clum A."/>
            <person name="Spunde A."/>
            <person name="Palaniappan K."/>
            <person name="Ritter S."/>
            <person name="Mikhailova N."/>
            <person name="Chen I.-M."/>
            <person name="Stamatis D."/>
            <person name="Reddy T."/>
            <person name="O'Malley R."/>
            <person name="Daum C."/>
            <person name="Shapiro N."/>
            <person name="Ivanova N."/>
            <person name="Kyrpides N."/>
            <person name="Woyke T."/>
        </authorList>
    </citation>
    <scope>NUCLEOTIDE SEQUENCE</scope>
    <source>
        <strain evidence="1">DJ080</strain>
    </source>
</reference>
<dbReference type="RefSeq" id="WP_173710999.1">
    <property type="nucleotide sequence ID" value="NZ_JABSWW010000001.1"/>
</dbReference>
<gene>
    <name evidence="1" type="ORF">B0H41_002551</name>
</gene>
<dbReference type="Proteomes" id="UP001193748">
    <property type="component" value="Unassembled WGS sequence"/>
</dbReference>
<organism evidence="1 2">
    <name type="scientific">Clostridium beijerinckii</name>
    <name type="common">Clostridium MP</name>
    <dbReference type="NCBI Taxonomy" id="1520"/>
    <lineage>
        <taxon>Bacteria</taxon>
        <taxon>Bacillati</taxon>
        <taxon>Bacillota</taxon>
        <taxon>Clostridia</taxon>
        <taxon>Eubacteriales</taxon>
        <taxon>Clostridiaceae</taxon>
        <taxon>Clostridium</taxon>
    </lineage>
</organism>
<proteinExistence type="predicted"/>
<dbReference type="AlphaFoldDB" id="A0AAX0B1R6"/>
<comment type="caution">
    <text evidence="1">The sequence shown here is derived from an EMBL/GenBank/DDBJ whole genome shotgun (WGS) entry which is preliminary data.</text>
</comment>
<name>A0AAX0B1R6_CLOBE</name>
<evidence type="ECO:0000313" key="2">
    <source>
        <dbReference type="Proteomes" id="UP001193748"/>
    </source>
</evidence>
<reference evidence="1" key="2">
    <citation type="journal article" date="2022" name="Nat. Biotechnol.">
        <title>Carbon-negative production of acetone and isopropanol by gas fermentation at industrial pilot scale.</title>
        <authorList>
            <person name="Liew F.E."/>
            <person name="Nogle R."/>
            <person name="Abdalla T."/>
            <person name="Rasor B.J."/>
            <person name="Canter C."/>
            <person name="Jensen R.O."/>
            <person name="Wang L."/>
            <person name="Strutz J."/>
            <person name="Chirania P."/>
            <person name="De Tissera S."/>
            <person name="Mueller A.P."/>
            <person name="Ruan Z."/>
            <person name="Gao A."/>
            <person name="Tran L."/>
            <person name="Engle N.L."/>
            <person name="Bromley J.C."/>
            <person name="Daniell J."/>
            <person name="Conrado R."/>
            <person name="Tschaplinski T.J."/>
            <person name="Giannone R.J."/>
            <person name="Hettich R.L."/>
            <person name="Karim A.S."/>
            <person name="Simpson S.D."/>
            <person name="Brown S.D."/>
            <person name="Leang C."/>
            <person name="Jewett M.C."/>
            <person name="Kopke M."/>
        </authorList>
    </citation>
    <scope>NUCLEOTIDE SEQUENCE</scope>
    <source>
        <strain evidence="1">DJ080</strain>
    </source>
</reference>